<gene>
    <name evidence="2" type="ORF">RSO01_68810</name>
</gene>
<dbReference type="Pfam" id="PF03625">
    <property type="entry name" value="DUF302"/>
    <property type="match status" value="1"/>
</dbReference>
<organism evidence="2 3">
    <name type="scientific">Reyranella soli</name>
    <dbReference type="NCBI Taxonomy" id="1230389"/>
    <lineage>
        <taxon>Bacteria</taxon>
        <taxon>Pseudomonadati</taxon>
        <taxon>Pseudomonadota</taxon>
        <taxon>Alphaproteobacteria</taxon>
        <taxon>Hyphomicrobiales</taxon>
        <taxon>Reyranellaceae</taxon>
        <taxon>Reyranella</taxon>
    </lineage>
</organism>
<dbReference type="CDD" id="cd14797">
    <property type="entry name" value="DUF302"/>
    <property type="match status" value="1"/>
</dbReference>
<keyword evidence="3" id="KW-1185">Reference proteome</keyword>
<dbReference type="EMBL" id="BKAJ01000138">
    <property type="protein sequence ID" value="GEP59715.1"/>
    <property type="molecule type" value="Genomic_DNA"/>
</dbReference>
<evidence type="ECO:0000313" key="2">
    <source>
        <dbReference type="EMBL" id="GEP59715.1"/>
    </source>
</evidence>
<accession>A0A512NL91</accession>
<dbReference type="Gene3D" id="3.30.310.70">
    <property type="entry name" value="TT1751-like domain"/>
    <property type="match status" value="1"/>
</dbReference>
<protein>
    <recommendedName>
        <fullName evidence="1">DUF302 domain-containing protein</fullName>
    </recommendedName>
</protein>
<comment type="caution">
    <text evidence="2">The sequence shown here is derived from an EMBL/GenBank/DDBJ whole genome shotgun (WGS) entry which is preliminary data.</text>
</comment>
<dbReference type="SUPFAM" id="SSF103247">
    <property type="entry name" value="TT1751-like"/>
    <property type="match status" value="1"/>
</dbReference>
<dbReference type="AlphaFoldDB" id="A0A512NL91"/>
<proteinExistence type="predicted"/>
<dbReference type="OrthoDB" id="9799367at2"/>
<name>A0A512NL91_9HYPH</name>
<dbReference type="PANTHER" id="PTHR38342:SF2">
    <property type="entry name" value="INNER MEMBRANE OR EXPORTED"/>
    <property type="match status" value="1"/>
</dbReference>
<feature type="domain" description="DUF302" evidence="1">
    <location>
        <begin position="36"/>
        <end position="98"/>
    </location>
</feature>
<dbReference type="InterPro" id="IPR035923">
    <property type="entry name" value="TT1751-like_sf"/>
</dbReference>
<dbReference type="PANTHER" id="PTHR38342">
    <property type="entry name" value="SLR5037 PROTEIN"/>
    <property type="match status" value="1"/>
</dbReference>
<sequence>MSEGLVVVTSSRPFEDTLNALVAGVKHRQVEVFSLVDHAANALAVGLTLDRTTVVTFGAGKAGTPLMQAHQTLGLDLPLRALVYETAEGEVRIAYREPRNTLKGQGVAADDFPSVRGMSAMLAAVSAEAAGGKIE</sequence>
<reference evidence="2 3" key="1">
    <citation type="submission" date="2019-07" db="EMBL/GenBank/DDBJ databases">
        <title>Whole genome shotgun sequence of Reyranella soli NBRC 108950.</title>
        <authorList>
            <person name="Hosoyama A."/>
            <person name="Uohara A."/>
            <person name="Ohji S."/>
            <person name="Ichikawa N."/>
        </authorList>
    </citation>
    <scope>NUCLEOTIDE SEQUENCE [LARGE SCALE GENOMIC DNA]</scope>
    <source>
        <strain evidence="2 3">NBRC 108950</strain>
    </source>
</reference>
<dbReference type="InterPro" id="IPR005180">
    <property type="entry name" value="DUF302"/>
</dbReference>
<evidence type="ECO:0000313" key="3">
    <source>
        <dbReference type="Proteomes" id="UP000321058"/>
    </source>
</evidence>
<dbReference type="Proteomes" id="UP000321058">
    <property type="component" value="Unassembled WGS sequence"/>
</dbReference>
<evidence type="ECO:0000259" key="1">
    <source>
        <dbReference type="Pfam" id="PF03625"/>
    </source>
</evidence>